<evidence type="ECO:0000259" key="5">
    <source>
        <dbReference type="Pfam" id="PF17384"/>
    </source>
</evidence>
<comment type="subcellular location">
    <subcellularLocation>
        <location evidence="3">Cytoplasm</location>
    </subcellularLocation>
</comment>
<dbReference type="InterPro" id="IPR028989">
    <property type="entry name" value="RimP_N"/>
</dbReference>
<evidence type="ECO:0000313" key="6">
    <source>
        <dbReference type="EMBL" id="TLD83835.1"/>
    </source>
</evidence>
<gene>
    <name evidence="3" type="primary">rimP</name>
    <name evidence="6" type="ORF">LS81_003615</name>
</gene>
<comment type="caution">
    <text evidence="6">The sequence shown here is derived from an EMBL/GenBank/DDBJ whole genome shotgun (WGS) entry which is preliminary data.</text>
</comment>
<dbReference type="SUPFAM" id="SSF74942">
    <property type="entry name" value="YhbC-like, C-terminal domain"/>
    <property type="match status" value="1"/>
</dbReference>
<proteinExistence type="inferred from homology"/>
<organism evidence="6 7">
    <name type="scientific">Helicobacter trogontum</name>
    <dbReference type="NCBI Taxonomy" id="50960"/>
    <lineage>
        <taxon>Bacteria</taxon>
        <taxon>Pseudomonadati</taxon>
        <taxon>Campylobacterota</taxon>
        <taxon>Epsilonproteobacteria</taxon>
        <taxon>Campylobacterales</taxon>
        <taxon>Helicobacteraceae</taxon>
        <taxon>Helicobacter</taxon>
    </lineage>
</organism>
<dbReference type="EMBL" id="JRPL02000005">
    <property type="protein sequence ID" value="TLD83835.1"/>
    <property type="molecule type" value="Genomic_DNA"/>
</dbReference>
<accession>A0A4U8SCM5</accession>
<dbReference type="RefSeq" id="WP_034345343.1">
    <property type="nucleotide sequence ID" value="NZ_FZNG01000016.1"/>
</dbReference>
<dbReference type="GO" id="GO:0006412">
    <property type="term" value="P:translation"/>
    <property type="evidence" value="ECO:0007669"/>
    <property type="project" value="TreeGrafter"/>
</dbReference>
<evidence type="ECO:0000256" key="2">
    <source>
        <dbReference type="ARBA" id="ARBA00022517"/>
    </source>
</evidence>
<comment type="similarity">
    <text evidence="3">Belongs to the RimP family.</text>
</comment>
<dbReference type="InterPro" id="IPR035956">
    <property type="entry name" value="RimP_N_sf"/>
</dbReference>
<evidence type="ECO:0000256" key="1">
    <source>
        <dbReference type="ARBA" id="ARBA00022490"/>
    </source>
</evidence>
<dbReference type="Proteomes" id="UP000029878">
    <property type="component" value="Unassembled WGS sequence"/>
</dbReference>
<dbReference type="Pfam" id="PF17384">
    <property type="entry name" value="DUF150_C"/>
    <property type="match status" value="1"/>
</dbReference>
<dbReference type="InterPro" id="IPR003728">
    <property type="entry name" value="Ribosome_maturation_RimP"/>
</dbReference>
<sequence>MITKDLHDKIEALITQKGIELYDIELLKENENMILRISIFKKDGVSLDDCENVSALIAPLLDVELTSLEAYHLEVSSPGIERNLKKPKHFLCSIGQQVAVTLSDKTTIVGILESYNTEEITIKEILKPTKKKQQTPQDTRTHVIRLDECKKVKTIFDWESYALKE</sequence>
<dbReference type="OrthoDB" id="9805006at2"/>
<reference evidence="6 7" key="1">
    <citation type="journal article" date="2014" name="Genome Announc.">
        <title>Draft genome sequences of eight enterohepatic helicobacter species isolated from both laboratory and wild rodents.</title>
        <authorList>
            <person name="Sheh A."/>
            <person name="Shen Z."/>
            <person name="Fox J.G."/>
        </authorList>
    </citation>
    <scope>NUCLEOTIDE SEQUENCE [LARGE SCALE GENOMIC DNA]</scope>
    <source>
        <strain evidence="6 7">ATCC 700114</strain>
    </source>
</reference>
<dbReference type="SUPFAM" id="SSF75420">
    <property type="entry name" value="YhbC-like, N-terminal domain"/>
    <property type="match status" value="1"/>
</dbReference>
<keyword evidence="2 3" id="KW-0690">Ribosome biogenesis</keyword>
<dbReference type="CDD" id="cd01734">
    <property type="entry name" value="YlxS_C"/>
    <property type="match status" value="1"/>
</dbReference>
<feature type="domain" description="Ribosome maturation factor RimP N-terminal" evidence="4">
    <location>
        <begin position="10"/>
        <end position="81"/>
    </location>
</feature>
<dbReference type="Gene3D" id="3.30.300.70">
    <property type="entry name" value="RimP-like superfamily, N-terminal"/>
    <property type="match status" value="1"/>
</dbReference>
<dbReference type="Pfam" id="PF02576">
    <property type="entry name" value="RimP_N"/>
    <property type="match status" value="1"/>
</dbReference>
<evidence type="ECO:0000259" key="4">
    <source>
        <dbReference type="Pfam" id="PF02576"/>
    </source>
</evidence>
<protein>
    <recommendedName>
        <fullName evidence="3">Ribosome maturation factor RimP</fullName>
    </recommendedName>
</protein>
<dbReference type="InterPro" id="IPR036847">
    <property type="entry name" value="RimP_C_sf"/>
</dbReference>
<dbReference type="PANTHER" id="PTHR33867:SF1">
    <property type="entry name" value="RIBOSOME MATURATION FACTOR RIMP"/>
    <property type="match status" value="1"/>
</dbReference>
<feature type="domain" description="Ribosome maturation factor RimP C-terminal" evidence="5">
    <location>
        <begin position="84"/>
        <end position="158"/>
    </location>
</feature>
<dbReference type="InterPro" id="IPR028998">
    <property type="entry name" value="RimP_C"/>
</dbReference>
<comment type="function">
    <text evidence="3">Required for maturation of 30S ribosomal subunits.</text>
</comment>
<dbReference type="AlphaFoldDB" id="A0A4U8SCM5"/>
<dbReference type="GO" id="GO:0000028">
    <property type="term" value="P:ribosomal small subunit assembly"/>
    <property type="evidence" value="ECO:0007669"/>
    <property type="project" value="TreeGrafter"/>
</dbReference>
<dbReference type="HAMAP" id="MF_01077">
    <property type="entry name" value="RimP"/>
    <property type="match status" value="1"/>
</dbReference>
<dbReference type="GO" id="GO:0005829">
    <property type="term" value="C:cytosol"/>
    <property type="evidence" value="ECO:0007669"/>
    <property type="project" value="TreeGrafter"/>
</dbReference>
<name>A0A4U8SCM5_9HELI</name>
<keyword evidence="1 3" id="KW-0963">Cytoplasm</keyword>
<evidence type="ECO:0000313" key="7">
    <source>
        <dbReference type="Proteomes" id="UP000029878"/>
    </source>
</evidence>
<dbReference type="PANTHER" id="PTHR33867">
    <property type="entry name" value="RIBOSOME MATURATION FACTOR RIMP"/>
    <property type="match status" value="1"/>
</dbReference>
<evidence type="ECO:0000256" key="3">
    <source>
        <dbReference type="HAMAP-Rule" id="MF_01077"/>
    </source>
</evidence>